<evidence type="ECO:0000256" key="9">
    <source>
        <dbReference type="SAM" id="SignalP"/>
    </source>
</evidence>
<feature type="signal peptide" evidence="9">
    <location>
        <begin position="1"/>
        <end position="18"/>
    </location>
</feature>
<evidence type="ECO:0000256" key="5">
    <source>
        <dbReference type="ARBA" id="ARBA00023136"/>
    </source>
</evidence>
<evidence type="ECO:0000256" key="2">
    <source>
        <dbReference type="ARBA" id="ARBA00022614"/>
    </source>
</evidence>
<dbReference type="PROSITE" id="PS51450">
    <property type="entry name" value="LRR"/>
    <property type="match status" value="1"/>
</dbReference>
<dbReference type="InterPro" id="IPR008266">
    <property type="entry name" value="Tyr_kinase_AS"/>
</dbReference>
<dbReference type="InterPro" id="IPR011009">
    <property type="entry name" value="Kinase-like_dom_sf"/>
</dbReference>
<dbReference type="PANTHER" id="PTHR45974:SF266">
    <property type="entry name" value="LEUCINE-RICH REPEAT RECEPTOR PROTEIN KINASE HPCA1"/>
    <property type="match status" value="1"/>
</dbReference>
<protein>
    <submittedName>
        <fullName evidence="11">Putative LRR receptor-like serine/threonine-protein kinase</fullName>
    </submittedName>
</protein>
<dbReference type="SUPFAM" id="SSF52058">
    <property type="entry name" value="L domain-like"/>
    <property type="match status" value="1"/>
</dbReference>
<keyword evidence="7" id="KW-0067">ATP-binding</keyword>
<dbReference type="InterPro" id="IPR032675">
    <property type="entry name" value="LRR_dom_sf"/>
</dbReference>
<dbReference type="Gene3D" id="3.30.200.20">
    <property type="entry name" value="Phosphorylase Kinase, domain 1"/>
    <property type="match status" value="1"/>
</dbReference>
<dbReference type="InterPro" id="IPR001245">
    <property type="entry name" value="Ser-Thr/Tyr_kinase_cat_dom"/>
</dbReference>
<dbReference type="InterPro" id="IPR017441">
    <property type="entry name" value="Protein_kinase_ATP_BS"/>
</dbReference>
<evidence type="ECO:0000256" key="7">
    <source>
        <dbReference type="PROSITE-ProRule" id="PRU10141"/>
    </source>
</evidence>
<keyword evidence="8" id="KW-1133">Transmembrane helix</keyword>
<evidence type="ECO:0000256" key="3">
    <source>
        <dbReference type="ARBA" id="ARBA00022729"/>
    </source>
</evidence>
<evidence type="ECO:0000256" key="6">
    <source>
        <dbReference type="ARBA" id="ARBA00023180"/>
    </source>
</evidence>
<keyword evidence="2" id="KW-0433">Leucine-rich repeat</keyword>
<comment type="caution">
    <text evidence="11">The sequence shown here is derived from an EMBL/GenBank/DDBJ whole genome shotgun (WGS) entry which is preliminary data.</text>
</comment>
<keyword evidence="11" id="KW-0675">Receptor</keyword>
<accession>A0A2P6MTA8</accession>
<dbReference type="Gene3D" id="1.10.510.10">
    <property type="entry name" value="Transferase(Phosphotransferase) domain 1"/>
    <property type="match status" value="1"/>
</dbReference>
<dbReference type="PANTHER" id="PTHR45974">
    <property type="entry name" value="RECEPTOR-LIKE PROTEIN 55"/>
    <property type="match status" value="1"/>
</dbReference>
<dbReference type="SMART" id="SM00369">
    <property type="entry name" value="LRR_TYP"/>
    <property type="match status" value="8"/>
</dbReference>
<dbReference type="Pfam" id="PF07714">
    <property type="entry name" value="PK_Tyr_Ser-Thr"/>
    <property type="match status" value="1"/>
</dbReference>
<keyword evidence="8" id="KW-0812">Transmembrane</keyword>
<organism evidence="11 12">
    <name type="scientific">Planoprotostelium fungivorum</name>
    <dbReference type="NCBI Taxonomy" id="1890364"/>
    <lineage>
        <taxon>Eukaryota</taxon>
        <taxon>Amoebozoa</taxon>
        <taxon>Evosea</taxon>
        <taxon>Variosea</taxon>
        <taxon>Cavosteliida</taxon>
        <taxon>Cavosteliaceae</taxon>
        <taxon>Planoprotostelium</taxon>
    </lineage>
</organism>
<dbReference type="Proteomes" id="UP000241769">
    <property type="component" value="Unassembled WGS sequence"/>
</dbReference>
<evidence type="ECO:0000256" key="4">
    <source>
        <dbReference type="ARBA" id="ARBA00022737"/>
    </source>
</evidence>
<feature type="chain" id="PRO_5015154584" evidence="9">
    <location>
        <begin position="19"/>
        <end position="1578"/>
    </location>
</feature>
<dbReference type="PROSITE" id="PS00109">
    <property type="entry name" value="PROTEIN_KINASE_TYR"/>
    <property type="match status" value="1"/>
</dbReference>
<feature type="domain" description="Protein kinase" evidence="10">
    <location>
        <begin position="1329"/>
        <end position="1578"/>
    </location>
</feature>
<keyword evidence="6" id="KW-0325">Glycoprotein</keyword>
<evidence type="ECO:0000313" key="11">
    <source>
        <dbReference type="EMBL" id="PRP74933.1"/>
    </source>
</evidence>
<keyword evidence="12" id="KW-1185">Reference proteome</keyword>
<evidence type="ECO:0000256" key="1">
    <source>
        <dbReference type="ARBA" id="ARBA00004370"/>
    </source>
</evidence>
<sequence>MRLTTLLLLTISVCAVNGLDIVINATRANYLPKVGQYVTEALQSVAPGQSNTFNFILYNFGGRFSFNVFVQDYPNVNLNFIGMGNIGTIQVFGGNSTFINVGNVTFQDIQFITTNGVPVITVDRVDRLTVSGTFSAMIAPAIRASNVNVLKIRDSDFNSQGSGAGGIQAPAVITTGTVNTISIFNTSLYGFLSTAYPAFDFRSTTSTLALVELDFTNIQMTTNLGVISFNTTGTTVVISSCSFSNIESLNTIRFTGGSYTEIGILNTTFISTLASANVLIDSSSSVGFFGFSGNDIISTIPFDSGDGRLKSSVVTVRGGLNNLLVSDNTVVSCLMGVGAFLALRGGAQVPNVGQIYASNNQIEGNQLTAFYFDSVSVDYLQIDGSSFQLNNVHSSVDLLAACVTGTNTSRIREILLSNSSLSFNVGTNSGGVHMIGAVSSVTVDNIQCIGNSGFRGACIEISSPIGFQFIARNSLFKSNQANQYGGALFLEHLYGPSQITNCTFYSNSLTATSGDVRGGAIFMLPLDTLENNTMTIQSTTFSFNSGLDGAAIWTYVSFSAIDVRFEGHPSSSQTITDWSMGMYFTRVDFADFGGAKVPMIFSWPDDGEGYYSFQQCVMSIGFIHSCPYSIQNYTMTHNNFLGDMGIRSVSMKDVVNIRLEYNTAKTFSTGIVPSTSQSLTTVSLRGSSKVDTLYFLNSAPVTLLDVSDTTDVSSLTAGTSLVFLNVSRSGMTSLISISNLTQLTTLDASNNGIASPLNVLSALVNLDVLILDQNALYGGIGTTYAMRNLTLLSLSNNRLSGSINGSISSLKGLTYLDLSNNAMNATRLPDLSNLTALMLLDLSNNSMTVRDVSGMANCLNLTVLDLSNNQISADLSVLGQLYRLRDLRVYNNPIALDIGLSFYNLPSLVHLDLHNCSLSGVLSKSIGTITSLSYVDLSDNSLSGIESHISNNTNMDILLLKNNQMSDNATLQTISTAPALRRLELQGNDFTTGYSYLERLALVVHLNVSHNSLSGPLLSSSFNLSSLQVLDISHNSFSSSVPDDIGRLSQLQVFNCSHNNLTRLTPRLVDLQRLTNFDASYNQIAGSISMLSKMKSLASCRLASNNLICPIDWAALSLCNATCIVTDERNVTGNVTVFSESDFITSISHITNISSNRIDILGIRSGSVIVDMSISPPSSSSINEASALYAASILENTTPAQFATYSIGLLDFVSPIPAPTSSVSSDNTNTNLIIVGDGSYNCQDAGRPSNNLSSGAIIGIVIGVVVCFIILASVAVYFITVTKNKQMRREHELEMRLRAEDQIYQVIDSTNLGSDLTVKSVDGLAKEPATLLQKLGEGAYGVVWKASYRGQIVAMKQMKEASIKMMEDFMFEVELMKQIGPHPNVVQFIGLCPRPLSLVTGGDLMTYLERNSSISSEIRRNIIRGVALGMEHLAAEMIIHKDLAARNILVSPSICGVTEDVQLTEDLVPKVSDFGMSRIVDKQDAPESLLQLKYSEKSDVWSWGVLCIEILTNNEPFPDYSPSDFIVRAISEGLHRKMFAQIPEDKMLDSTITSVLAEAFDLDHEKRPTFKEINKRLN</sequence>
<keyword evidence="4" id="KW-0677">Repeat</keyword>
<keyword evidence="5 8" id="KW-0472">Membrane</keyword>
<keyword evidence="3 9" id="KW-0732">Signal</keyword>
<dbReference type="Gene3D" id="3.80.10.10">
    <property type="entry name" value="Ribonuclease Inhibitor"/>
    <property type="match status" value="4"/>
</dbReference>
<gene>
    <name evidence="11" type="ORF">PROFUN_16032</name>
</gene>
<dbReference type="PROSITE" id="PS50011">
    <property type="entry name" value="PROTEIN_KINASE_DOM"/>
    <property type="match status" value="1"/>
</dbReference>
<feature type="transmembrane region" description="Helical" evidence="8">
    <location>
        <begin position="1256"/>
        <end position="1279"/>
    </location>
</feature>
<evidence type="ECO:0000259" key="10">
    <source>
        <dbReference type="PROSITE" id="PS50011"/>
    </source>
</evidence>
<feature type="binding site" evidence="7">
    <location>
        <position position="1356"/>
    </location>
    <ligand>
        <name>ATP</name>
        <dbReference type="ChEBI" id="CHEBI:30616"/>
    </ligand>
</feature>
<dbReference type="InParanoid" id="A0A2P6MTA8"/>
<dbReference type="InterPro" id="IPR003591">
    <property type="entry name" value="Leu-rich_rpt_typical-subtyp"/>
</dbReference>
<dbReference type="SUPFAM" id="SSF56112">
    <property type="entry name" value="Protein kinase-like (PK-like)"/>
    <property type="match status" value="1"/>
</dbReference>
<dbReference type="Pfam" id="PF00560">
    <property type="entry name" value="LRR_1"/>
    <property type="match status" value="4"/>
</dbReference>
<evidence type="ECO:0000313" key="12">
    <source>
        <dbReference type="Proteomes" id="UP000241769"/>
    </source>
</evidence>
<dbReference type="InterPro" id="IPR001611">
    <property type="entry name" value="Leu-rich_rpt"/>
</dbReference>
<dbReference type="SMART" id="SM00365">
    <property type="entry name" value="LRR_SD22"/>
    <property type="match status" value="4"/>
</dbReference>
<dbReference type="EMBL" id="MDYQ01000426">
    <property type="protein sequence ID" value="PRP74933.1"/>
    <property type="molecule type" value="Genomic_DNA"/>
</dbReference>
<reference evidence="11 12" key="1">
    <citation type="journal article" date="2018" name="Genome Biol. Evol.">
        <title>Multiple Roots of Fruiting Body Formation in Amoebozoa.</title>
        <authorList>
            <person name="Hillmann F."/>
            <person name="Forbes G."/>
            <person name="Novohradska S."/>
            <person name="Ferling I."/>
            <person name="Riege K."/>
            <person name="Groth M."/>
            <person name="Westermann M."/>
            <person name="Marz M."/>
            <person name="Spaller T."/>
            <person name="Winckler T."/>
            <person name="Schaap P."/>
            <person name="Glockner G."/>
        </authorList>
    </citation>
    <scope>NUCLEOTIDE SEQUENCE [LARGE SCALE GENOMIC DNA]</scope>
    <source>
        <strain evidence="11 12">Jena</strain>
    </source>
</reference>
<dbReference type="GO" id="GO:0016020">
    <property type="term" value="C:membrane"/>
    <property type="evidence" value="ECO:0007669"/>
    <property type="project" value="UniProtKB-SubCell"/>
</dbReference>
<keyword evidence="11" id="KW-0418">Kinase</keyword>
<name>A0A2P6MTA8_9EUKA</name>
<keyword evidence="7" id="KW-0547">Nucleotide-binding</keyword>
<dbReference type="PROSITE" id="PS00107">
    <property type="entry name" value="PROTEIN_KINASE_ATP"/>
    <property type="match status" value="1"/>
</dbReference>
<dbReference type="InterPro" id="IPR000719">
    <property type="entry name" value="Prot_kinase_dom"/>
</dbReference>
<keyword evidence="11" id="KW-0808">Transferase</keyword>
<evidence type="ECO:0000256" key="8">
    <source>
        <dbReference type="SAM" id="Phobius"/>
    </source>
</evidence>
<comment type="subcellular location">
    <subcellularLocation>
        <location evidence="1">Membrane</location>
    </subcellularLocation>
</comment>
<dbReference type="GO" id="GO:0005524">
    <property type="term" value="F:ATP binding"/>
    <property type="evidence" value="ECO:0007669"/>
    <property type="project" value="UniProtKB-UniRule"/>
</dbReference>
<proteinExistence type="predicted"/>
<dbReference type="GO" id="GO:0004672">
    <property type="term" value="F:protein kinase activity"/>
    <property type="evidence" value="ECO:0007669"/>
    <property type="project" value="InterPro"/>
</dbReference>